<evidence type="ECO:0000259" key="4">
    <source>
        <dbReference type="PROSITE" id="PS51138"/>
    </source>
</evidence>
<evidence type="ECO:0000313" key="5">
    <source>
        <dbReference type="EMBL" id="CAI8011447.1"/>
    </source>
</evidence>
<dbReference type="SUPFAM" id="SSF158639">
    <property type="entry name" value="ENT-like"/>
    <property type="match status" value="1"/>
</dbReference>
<protein>
    <submittedName>
        <fullName evidence="5">BRCA2-interacting transcriptional repressor EMSY</fullName>
    </submittedName>
</protein>
<comment type="caution">
    <text evidence="5">The sequence shown here is derived from an EMBL/GenBank/DDBJ whole genome shotgun (WGS) entry which is preliminary data.</text>
</comment>
<evidence type="ECO:0000256" key="1">
    <source>
        <dbReference type="ARBA" id="ARBA00004123"/>
    </source>
</evidence>
<feature type="domain" description="ENT" evidence="4">
    <location>
        <begin position="17"/>
        <end position="101"/>
    </location>
</feature>
<feature type="compositionally biased region" description="Basic and acidic residues" evidence="3">
    <location>
        <begin position="348"/>
        <end position="370"/>
    </location>
</feature>
<dbReference type="InterPro" id="IPR033482">
    <property type="entry name" value="EMSY"/>
</dbReference>
<dbReference type="PANTHER" id="PTHR16500">
    <property type="entry name" value="BRCA2-INTERACTING TRANSCRIPTIONAL REPRESSOR EMSY"/>
    <property type="match status" value="1"/>
</dbReference>
<organism evidence="5 6">
    <name type="scientific">Geodia barretti</name>
    <name type="common">Barrett's horny sponge</name>
    <dbReference type="NCBI Taxonomy" id="519541"/>
    <lineage>
        <taxon>Eukaryota</taxon>
        <taxon>Metazoa</taxon>
        <taxon>Porifera</taxon>
        <taxon>Demospongiae</taxon>
        <taxon>Heteroscleromorpha</taxon>
        <taxon>Tetractinellida</taxon>
        <taxon>Astrophorina</taxon>
        <taxon>Geodiidae</taxon>
        <taxon>Geodia</taxon>
    </lineage>
</organism>
<dbReference type="EMBL" id="CASHTH010001102">
    <property type="protein sequence ID" value="CAI8011447.1"/>
    <property type="molecule type" value="Genomic_DNA"/>
</dbReference>
<accession>A0AA35RJX2</accession>
<name>A0AA35RJX2_GEOBA</name>
<dbReference type="AlphaFoldDB" id="A0AA35RJX2"/>
<dbReference type="GO" id="GO:0006355">
    <property type="term" value="P:regulation of DNA-templated transcription"/>
    <property type="evidence" value="ECO:0007669"/>
    <property type="project" value="InterPro"/>
</dbReference>
<dbReference type="SMART" id="SM01191">
    <property type="entry name" value="ENT"/>
    <property type="match status" value="1"/>
</dbReference>
<gene>
    <name evidence="5" type="ORF">GBAR_LOCUS7380</name>
</gene>
<dbReference type="GO" id="GO:0005654">
    <property type="term" value="C:nucleoplasm"/>
    <property type="evidence" value="ECO:0007669"/>
    <property type="project" value="TreeGrafter"/>
</dbReference>
<feature type="compositionally biased region" description="Basic and acidic residues" evidence="3">
    <location>
        <begin position="291"/>
        <end position="301"/>
    </location>
</feature>
<dbReference type="PANTHER" id="PTHR16500:SF3">
    <property type="entry name" value="BRCA2-INTERACTING TRANSCRIPTIONAL REPRESSOR EMSY"/>
    <property type="match status" value="1"/>
</dbReference>
<comment type="subcellular location">
    <subcellularLocation>
        <location evidence="1">Nucleus</location>
    </subcellularLocation>
</comment>
<dbReference type="Gene3D" id="1.10.1240.40">
    <property type="entry name" value="ENT domain"/>
    <property type="match status" value="1"/>
</dbReference>
<feature type="compositionally biased region" description="Basic and acidic residues" evidence="3">
    <location>
        <begin position="327"/>
        <end position="340"/>
    </location>
</feature>
<keyword evidence="2" id="KW-0539">Nucleus</keyword>
<evidence type="ECO:0000256" key="2">
    <source>
        <dbReference type="ARBA" id="ARBA00023242"/>
    </source>
</evidence>
<evidence type="ECO:0000256" key="3">
    <source>
        <dbReference type="SAM" id="MobiDB-lite"/>
    </source>
</evidence>
<feature type="region of interest" description="Disordered" evidence="3">
    <location>
        <begin position="181"/>
        <end position="442"/>
    </location>
</feature>
<feature type="compositionally biased region" description="Low complexity" evidence="3">
    <location>
        <begin position="186"/>
        <end position="230"/>
    </location>
</feature>
<sequence>MSGSRMGVDPSVAVAGARRTLRRLELEAYASVMTAFRAQGPLTGGKKCSLDQLGKLLGISSERHRAEVRRAANDELLSAIASCVCSADSEEMWVREGQKLASTNPRFVARQLSHLPHLLTSATVSSALSLQTGRADPELRKNTSTQVQNVLKYIISQNPLNSVTTAGVKQALGKISLPTSAGKTLVKSPSKSSASSEISASVTTTSIQPSSSTPSTTNTSSPSTASQSKTPVKEEKLSPTGNKDIALSPSMARGASSTGRHSVHTPEKVVSGKQGKGVTGAKSPMLVGLLEVRKTVGESSHDAVITSQSEGGDGKGDGNGDDVATLDEEKMNEVESKDEEKMEEEEETGGKTKVDEKQGEKAADGKDSAHKIGGVATKEDGIQPQMKETCQTKEIIAEEEEKDRVKTGGTRGEKEGRGGRENGYSEFSNLRGWEEECERESS</sequence>
<dbReference type="Proteomes" id="UP001174909">
    <property type="component" value="Unassembled WGS sequence"/>
</dbReference>
<reference evidence="5" key="1">
    <citation type="submission" date="2023-03" db="EMBL/GenBank/DDBJ databases">
        <authorList>
            <person name="Steffen K."/>
            <person name="Cardenas P."/>
        </authorList>
    </citation>
    <scope>NUCLEOTIDE SEQUENCE</scope>
</reference>
<dbReference type="PROSITE" id="PS51138">
    <property type="entry name" value="ENT"/>
    <property type="match status" value="1"/>
</dbReference>
<dbReference type="InterPro" id="IPR036142">
    <property type="entry name" value="ENT_dom-like_sf"/>
</dbReference>
<dbReference type="Pfam" id="PF03735">
    <property type="entry name" value="ENT"/>
    <property type="match status" value="1"/>
</dbReference>
<feature type="compositionally biased region" description="Basic and acidic residues" evidence="3">
    <location>
        <begin position="402"/>
        <end position="420"/>
    </location>
</feature>
<keyword evidence="6" id="KW-1185">Reference proteome</keyword>
<evidence type="ECO:0000313" key="6">
    <source>
        <dbReference type="Proteomes" id="UP001174909"/>
    </source>
</evidence>
<proteinExistence type="predicted"/>
<dbReference type="InterPro" id="IPR005491">
    <property type="entry name" value="ENT_dom"/>
</dbReference>